<feature type="transmembrane region" description="Helical" evidence="7">
    <location>
        <begin position="156"/>
        <end position="175"/>
    </location>
</feature>
<dbReference type="GO" id="GO:0005886">
    <property type="term" value="C:plasma membrane"/>
    <property type="evidence" value="ECO:0007669"/>
    <property type="project" value="UniProtKB-SubCell"/>
</dbReference>
<evidence type="ECO:0000256" key="5">
    <source>
        <dbReference type="ARBA" id="ARBA00022989"/>
    </source>
</evidence>
<comment type="subcellular location">
    <subcellularLocation>
        <location evidence="1">Cell membrane</location>
        <topology evidence="1">Multi-pass membrane protein</topology>
    </subcellularLocation>
</comment>
<keyword evidence="4" id="KW-0067">ATP-binding</keyword>
<dbReference type="AlphaFoldDB" id="A0A0W0Z4P8"/>
<dbReference type="SUPFAM" id="SSF90123">
    <property type="entry name" value="ABC transporter transmembrane region"/>
    <property type="match status" value="1"/>
</dbReference>
<dbReference type="PROSITE" id="PS00211">
    <property type="entry name" value="ABC_TRANSPORTER_1"/>
    <property type="match status" value="1"/>
</dbReference>
<keyword evidence="6 7" id="KW-0472">Membrane</keyword>
<feature type="transmembrane region" description="Helical" evidence="7">
    <location>
        <begin position="20"/>
        <end position="45"/>
    </location>
</feature>
<dbReference type="InterPro" id="IPR027417">
    <property type="entry name" value="P-loop_NTPase"/>
</dbReference>
<dbReference type="PROSITE" id="PS50929">
    <property type="entry name" value="ABC_TM1F"/>
    <property type="match status" value="1"/>
</dbReference>
<dbReference type="Gene3D" id="3.40.50.300">
    <property type="entry name" value="P-loop containing nucleotide triphosphate hydrolases"/>
    <property type="match status" value="1"/>
</dbReference>
<keyword evidence="2 7" id="KW-0812">Transmembrane</keyword>
<dbReference type="PANTHER" id="PTHR24221">
    <property type="entry name" value="ATP-BINDING CASSETTE SUB-FAMILY B"/>
    <property type="match status" value="1"/>
</dbReference>
<dbReference type="RefSeq" id="WP_058483510.1">
    <property type="nucleotide sequence ID" value="NZ_CAAAII010000001.1"/>
</dbReference>
<dbReference type="InterPro" id="IPR010128">
    <property type="entry name" value="ATPase_T1SS_PrtD-like"/>
</dbReference>
<keyword evidence="5 7" id="KW-1133">Transmembrane helix</keyword>
<dbReference type="InterPro" id="IPR039421">
    <property type="entry name" value="Type_1_exporter"/>
</dbReference>
<evidence type="ECO:0000313" key="11">
    <source>
        <dbReference type="Proteomes" id="UP000054877"/>
    </source>
</evidence>
<dbReference type="InterPro" id="IPR003439">
    <property type="entry name" value="ABC_transporter-like_ATP-bd"/>
</dbReference>
<evidence type="ECO:0000313" key="10">
    <source>
        <dbReference type="EMBL" id="KTD64081.1"/>
    </source>
</evidence>
<dbReference type="Gene3D" id="1.20.1560.10">
    <property type="entry name" value="ABC transporter type 1, transmembrane domain"/>
    <property type="match status" value="1"/>
</dbReference>
<dbReference type="NCBIfam" id="TIGR01842">
    <property type="entry name" value="type_I_sec_PrtD"/>
    <property type="match status" value="1"/>
</dbReference>
<dbReference type="PANTHER" id="PTHR24221:SF248">
    <property type="entry name" value="ABC TRANSPORTER TRANSMEMBRANE REGION"/>
    <property type="match status" value="1"/>
</dbReference>
<comment type="caution">
    <text evidence="10">The sequence shown here is derived from an EMBL/GenBank/DDBJ whole genome shotgun (WGS) entry which is preliminary data.</text>
</comment>
<evidence type="ECO:0000256" key="2">
    <source>
        <dbReference type="ARBA" id="ARBA00022692"/>
    </source>
</evidence>
<dbReference type="InterPro" id="IPR036640">
    <property type="entry name" value="ABC1_TM_sf"/>
</dbReference>
<proteinExistence type="predicted"/>
<evidence type="ECO:0000256" key="4">
    <source>
        <dbReference type="ARBA" id="ARBA00022840"/>
    </source>
</evidence>
<evidence type="ECO:0000256" key="6">
    <source>
        <dbReference type="ARBA" id="ARBA00023136"/>
    </source>
</evidence>
<keyword evidence="3" id="KW-0547">Nucleotide-binding</keyword>
<evidence type="ECO:0000259" key="8">
    <source>
        <dbReference type="PROSITE" id="PS50893"/>
    </source>
</evidence>
<reference evidence="10 11" key="1">
    <citation type="submission" date="2015-11" db="EMBL/GenBank/DDBJ databases">
        <title>Genomic analysis of 38 Legionella species identifies large and diverse effector repertoires.</title>
        <authorList>
            <person name="Burstein D."/>
            <person name="Amaro F."/>
            <person name="Zusman T."/>
            <person name="Lifshitz Z."/>
            <person name="Cohen O."/>
            <person name="Gilbert J.A."/>
            <person name="Pupko T."/>
            <person name="Shuman H.A."/>
            <person name="Segal G."/>
        </authorList>
    </citation>
    <scope>NUCLEOTIDE SEQUENCE [LARGE SCALE GENOMIC DNA]</scope>
    <source>
        <strain evidence="10 11">Mt.St.Helens-9</strain>
    </source>
</reference>
<dbReference type="GO" id="GO:0016887">
    <property type="term" value="F:ATP hydrolysis activity"/>
    <property type="evidence" value="ECO:0007669"/>
    <property type="project" value="InterPro"/>
</dbReference>
<dbReference type="GO" id="GO:0030256">
    <property type="term" value="C:type I protein secretion system complex"/>
    <property type="evidence" value="ECO:0007669"/>
    <property type="project" value="InterPro"/>
</dbReference>
<gene>
    <name evidence="10" type="ORF">Lspi_1600</name>
</gene>
<dbReference type="Proteomes" id="UP000054877">
    <property type="component" value="Unassembled WGS sequence"/>
</dbReference>
<organism evidence="10 11">
    <name type="scientific">Legionella spiritensis</name>
    <dbReference type="NCBI Taxonomy" id="452"/>
    <lineage>
        <taxon>Bacteria</taxon>
        <taxon>Pseudomonadati</taxon>
        <taxon>Pseudomonadota</taxon>
        <taxon>Gammaproteobacteria</taxon>
        <taxon>Legionellales</taxon>
        <taxon>Legionellaceae</taxon>
        <taxon>Legionella</taxon>
    </lineage>
</organism>
<sequence length="574" mass="63747">MSKKKLTVLEEAFQSCKKAFIYIGLFSLFINILMLTIPIYMMQIFDRVLASHSYDTLIYLTLIALLALLILSILDAVRTYIIIQVSVWLDRKLTPAALALCPDQQLMGNIYPEQVLRDISMVRQFLGSPALFTLFDAPWVPVYLIVIFLLDPILGLISTIGAVILFACALVNELATRKLLEETNNISLSNNLETTATFRNAEVIQAMGMLYPLVQNWYKNNEKVLEFQSKSSKISGNILSVSKFLRSTLQVLILGFGAYLVIINQITPGMMIAASILMARALSPVEQAISSWKQYQGAKQAKERLRPHFSFFSGRFAGMTLPDPKGTLSLENIFYSPPNMNRYVINNINYQINPGEMVALIGPSAAGKSTLARLIVGVIKPGVGSIRLDSADVFQWDRVDFGRHVGYLPQDIELFNGTIKENIARMGVVDERAVIKAAQLAGCHELILRLPMAYDTLVSRSGFSLSGGQRQRIALARALYRDPQLIVLDEPNSNLDMEGEQALIAALSALKKRSATVVVVAHRPNILKHVDTIIVLNEGKIQFSGPRDQILSKLRELSRVSPQQARPGEGLHNG</sequence>
<dbReference type="InterPro" id="IPR011527">
    <property type="entry name" value="ABC1_TM_dom"/>
</dbReference>
<dbReference type="InterPro" id="IPR003593">
    <property type="entry name" value="AAA+_ATPase"/>
</dbReference>
<dbReference type="GO" id="GO:0005524">
    <property type="term" value="F:ATP binding"/>
    <property type="evidence" value="ECO:0007669"/>
    <property type="project" value="UniProtKB-KW"/>
</dbReference>
<evidence type="ECO:0000256" key="1">
    <source>
        <dbReference type="ARBA" id="ARBA00004651"/>
    </source>
</evidence>
<feature type="domain" description="ABC transporter" evidence="8">
    <location>
        <begin position="328"/>
        <end position="563"/>
    </location>
</feature>
<dbReference type="GO" id="GO:0034040">
    <property type="term" value="F:ATPase-coupled lipid transmembrane transporter activity"/>
    <property type="evidence" value="ECO:0007669"/>
    <property type="project" value="TreeGrafter"/>
</dbReference>
<dbReference type="CDD" id="cd03246">
    <property type="entry name" value="ABCC_Protease_Secretion"/>
    <property type="match status" value="1"/>
</dbReference>
<dbReference type="PROSITE" id="PS50893">
    <property type="entry name" value="ABC_TRANSPORTER_2"/>
    <property type="match status" value="1"/>
</dbReference>
<evidence type="ECO:0000256" key="3">
    <source>
        <dbReference type="ARBA" id="ARBA00022741"/>
    </source>
</evidence>
<feature type="domain" description="ABC transmembrane type-1" evidence="9">
    <location>
        <begin position="23"/>
        <end position="297"/>
    </location>
</feature>
<name>A0A0W0Z4P8_LEGSP</name>
<dbReference type="EMBL" id="LNYX01000014">
    <property type="protein sequence ID" value="KTD64081.1"/>
    <property type="molecule type" value="Genomic_DNA"/>
</dbReference>
<dbReference type="OrthoDB" id="9806127at2"/>
<keyword evidence="11" id="KW-1185">Reference proteome</keyword>
<feature type="transmembrane region" description="Helical" evidence="7">
    <location>
        <begin position="57"/>
        <end position="83"/>
    </location>
</feature>
<dbReference type="SUPFAM" id="SSF52540">
    <property type="entry name" value="P-loop containing nucleoside triphosphate hydrolases"/>
    <property type="match status" value="1"/>
</dbReference>
<dbReference type="PATRIC" id="fig|452.5.peg.1759"/>
<evidence type="ECO:0000259" key="9">
    <source>
        <dbReference type="PROSITE" id="PS50929"/>
    </source>
</evidence>
<dbReference type="GO" id="GO:0140359">
    <property type="term" value="F:ABC-type transporter activity"/>
    <property type="evidence" value="ECO:0007669"/>
    <property type="project" value="InterPro"/>
</dbReference>
<dbReference type="SMART" id="SM00382">
    <property type="entry name" value="AAA"/>
    <property type="match status" value="1"/>
</dbReference>
<evidence type="ECO:0000256" key="7">
    <source>
        <dbReference type="SAM" id="Phobius"/>
    </source>
</evidence>
<dbReference type="InterPro" id="IPR017871">
    <property type="entry name" value="ABC_transporter-like_CS"/>
</dbReference>
<feature type="transmembrane region" description="Helical" evidence="7">
    <location>
        <begin position="130"/>
        <end position="150"/>
    </location>
</feature>
<accession>A0A0W0Z4P8</accession>
<dbReference type="GO" id="GO:0030253">
    <property type="term" value="P:protein secretion by the type I secretion system"/>
    <property type="evidence" value="ECO:0007669"/>
    <property type="project" value="InterPro"/>
</dbReference>
<protein>
    <submittedName>
        <fullName evidence="10">Toxin secretion ATP binding protein</fullName>
    </submittedName>
</protein>
<dbReference type="STRING" id="452.Lspi_1600"/>
<dbReference type="Pfam" id="PF00664">
    <property type="entry name" value="ABC_membrane"/>
    <property type="match status" value="1"/>
</dbReference>
<dbReference type="Pfam" id="PF00005">
    <property type="entry name" value="ABC_tran"/>
    <property type="match status" value="1"/>
</dbReference>
<feature type="transmembrane region" description="Helical" evidence="7">
    <location>
        <begin position="251"/>
        <end position="278"/>
    </location>
</feature>